<accession>A0A3G6IZT0</accession>
<reference evidence="2 3" key="1">
    <citation type="submission" date="2018-11" db="EMBL/GenBank/DDBJ databases">
        <authorList>
            <person name="Kleinhagauer T."/>
            <person name="Glaeser S.P."/>
            <person name="Spergser J."/>
            <person name="Ruckert C."/>
            <person name="Kaempfer P."/>
            <person name="Busse H.-J."/>
        </authorList>
    </citation>
    <scope>NUCLEOTIDE SEQUENCE [LARGE SCALE GENOMIC DNA]</scope>
    <source>
        <strain evidence="2 3">W8</strain>
    </source>
</reference>
<evidence type="ECO:0000256" key="1">
    <source>
        <dbReference type="SAM" id="MobiDB-lite"/>
    </source>
</evidence>
<feature type="compositionally biased region" description="Polar residues" evidence="1">
    <location>
        <begin position="40"/>
        <end position="50"/>
    </location>
</feature>
<dbReference type="AlphaFoldDB" id="A0A3G6IZT0"/>
<protein>
    <submittedName>
        <fullName evidence="2">Uncharacterized protein</fullName>
    </submittedName>
</protein>
<name>A0A3G6IZT0_9CORY</name>
<evidence type="ECO:0000313" key="2">
    <source>
        <dbReference type="EMBL" id="AZA11166.1"/>
    </source>
</evidence>
<dbReference type="EMBL" id="CP033897">
    <property type="protein sequence ID" value="AZA11166.1"/>
    <property type="molecule type" value="Genomic_DNA"/>
</dbReference>
<organism evidence="2 3">
    <name type="scientific">Corynebacterium gerontici</name>
    <dbReference type="NCBI Taxonomy" id="2079234"/>
    <lineage>
        <taxon>Bacteria</taxon>
        <taxon>Bacillati</taxon>
        <taxon>Actinomycetota</taxon>
        <taxon>Actinomycetes</taxon>
        <taxon>Mycobacteriales</taxon>
        <taxon>Corynebacteriaceae</taxon>
        <taxon>Corynebacterium</taxon>
    </lineage>
</organism>
<dbReference type="Proteomes" id="UP000271587">
    <property type="component" value="Chromosome"/>
</dbReference>
<gene>
    <name evidence="2" type="ORF">CGERO_04245</name>
</gene>
<evidence type="ECO:0000313" key="3">
    <source>
        <dbReference type="Proteomes" id="UP000271587"/>
    </source>
</evidence>
<feature type="region of interest" description="Disordered" evidence="1">
    <location>
        <begin position="1"/>
        <end position="50"/>
    </location>
</feature>
<dbReference type="KEGG" id="cgk:CGERO_04245"/>
<keyword evidence="3" id="KW-1185">Reference proteome</keyword>
<proteinExistence type="predicted"/>
<sequence>MANPPVGRRRKNNESGSPAPIESPLPPATTDAPFQRQDEQLTGQSSTPQQVEHPVRIWVGSWMGSSSNPVLKTISGACLEFGSTPAWESLMALVHLRGPQARLLPLLIPVFPRRKHQRVNPKYLKPPQPAQYESSWITRMKAPMCVFESPTLRNAGFVIRTKPCTDLRSWEVKLRGLIPGKIS</sequence>